<dbReference type="Gene3D" id="1.10.287.500">
    <property type="entry name" value="Helix hairpin bin"/>
    <property type="match status" value="1"/>
</dbReference>
<dbReference type="Proteomes" id="UP001161325">
    <property type="component" value="Unassembled WGS sequence"/>
</dbReference>
<dbReference type="SUPFAM" id="SSF75708">
    <property type="entry name" value="Chemotaxis phosphatase CheZ"/>
    <property type="match status" value="1"/>
</dbReference>
<dbReference type="EMBL" id="BRXS01000003">
    <property type="protein sequence ID" value="GLC25337.1"/>
    <property type="molecule type" value="Genomic_DNA"/>
</dbReference>
<dbReference type="AlphaFoldDB" id="A0AA37Q7U3"/>
<reference evidence="1" key="1">
    <citation type="submission" date="2022-08" db="EMBL/GenBank/DDBJ databases">
        <title>Draft genome sequencing of Roseisolibacter agri AW1220.</title>
        <authorList>
            <person name="Tobiishi Y."/>
            <person name="Tonouchi A."/>
        </authorList>
    </citation>
    <scope>NUCLEOTIDE SEQUENCE</scope>
    <source>
        <strain evidence="1">AW1220</strain>
    </source>
</reference>
<evidence type="ECO:0000313" key="2">
    <source>
        <dbReference type="Proteomes" id="UP001161325"/>
    </source>
</evidence>
<protein>
    <recommendedName>
        <fullName evidence="3">Chemotaxis protein CheZ</fullName>
    </recommendedName>
</protein>
<accession>A0AA37Q7U3</accession>
<sequence length="234" mass="25711">MTTMAARHEVLYETEATLRLVDQELEGLQPAAPQPAEAQPEHPAAMHLRALLNQPEGQPVGLAALPFILERANHEIQAVLANLRDSRNALETATVEKLQHTSEKLREVTSATEVAATDILDALDRAQNMIDDLDAADAAGDKDKGQHTRDLLREEIFGMMGCLQFQDITTQQLAYASSVLTDMESRLLNIAKLFDPATVMVRAGTQSPDARTFDPNATTRNADQRQAVADEIFK</sequence>
<evidence type="ECO:0008006" key="3">
    <source>
        <dbReference type="Google" id="ProtNLM"/>
    </source>
</evidence>
<evidence type="ECO:0000313" key="1">
    <source>
        <dbReference type="EMBL" id="GLC25337.1"/>
    </source>
</evidence>
<keyword evidence="2" id="KW-1185">Reference proteome</keyword>
<name>A0AA37Q7U3_9BACT</name>
<proteinExistence type="predicted"/>
<gene>
    <name evidence="1" type="ORF">rosag_18500</name>
</gene>
<organism evidence="1 2">
    <name type="scientific">Roseisolibacter agri</name>
    <dbReference type="NCBI Taxonomy" id="2014610"/>
    <lineage>
        <taxon>Bacteria</taxon>
        <taxon>Pseudomonadati</taxon>
        <taxon>Gemmatimonadota</taxon>
        <taxon>Gemmatimonadia</taxon>
        <taxon>Gemmatimonadales</taxon>
        <taxon>Gemmatimonadaceae</taxon>
        <taxon>Roseisolibacter</taxon>
    </lineage>
</organism>
<comment type="caution">
    <text evidence="1">The sequence shown here is derived from an EMBL/GenBank/DDBJ whole genome shotgun (WGS) entry which is preliminary data.</text>
</comment>